<organism evidence="2 3">
    <name type="scientific">Ichthyophthirius multifiliis</name>
    <name type="common">White spot disease agent</name>
    <name type="synonym">Ich</name>
    <dbReference type="NCBI Taxonomy" id="5932"/>
    <lineage>
        <taxon>Eukaryota</taxon>
        <taxon>Sar</taxon>
        <taxon>Alveolata</taxon>
        <taxon>Ciliophora</taxon>
        <taxon>Intramacronucleata</taxon>
        <taxon>Oligohymenophorea</taxon>
        <taxon>Hymenostomatida</taxon>
        <taxon>Ophryoglenina</taxon>
        <taxon>Ichthyophthirius</taxon>
    </lineage>
</organism>
<keyword evidence="1" id="KW-0460">Magnesium</keyword>
<keyword evidence="1" id="KW-0904">Protein phosphatase</keyword>
<dbReference type="GO" id="GO:0046872">
    <property type="term" value="F:metal ion binding"/>
    <property type="evidence" value="ECO:0007669"/>
    <property type="project" value="UniProtKB-UniRule"/>
</dbReference>
<keyword evidence="1" id="KW-0464">Manganese</keyword>
<accession>G0QQZ6</accession>
<gene>
    <name evidence="2" type="ORF">IMG5_086150</name>
</gene>
<dbReference type="InParanoid" id="G0QQZ6"/>
<dbReference type="OMA" id="TTHATHK"/>
<reference evidence="2 3" key="1">
    <citation type="submission" date="2011-07" db="EMBL/GenBank/DDBJ databases">
        <authorList>
            <person name="Coyne R."/>
            <person name="Brami D."/>
            <person name="Johnson J."/>
            <person name="Hostetler J."/>
            <person name="Hannick L."/>
            <person name="Clark T."/>
            <person name="Cassidy-Hanley D."/>
            <person name="Inman J."/>
        </authorList>
    </citation>
    <scope>NUCLEOTIDE SEQUENCE [LARGE SCALE GENOMIC DNA]</scope>
    <source>
        <strain evidence="2 3">G5</strain>
    </source>
</reference>
<dbReference type="RefSeq" id="XP_004035847.1">
    <property type="nucleotide sequence ID" value="XM_004035799.1"/>
</dbReference>
<proteinExistence type="inferred from homology"/>
<comment type="catalytic activity">
    <reaction evidence="1">
        <text>O-phospho-L-threonyl-[protein] + H2O = L-threonyl-[protein] + phosphate</text>
        <dbReference type="Rhea" id="RHEA:47004"/>
        <dbReference type="Rhea" id="RHEA-COMP:11060"/>
        <dbReference type="Rhea" id="RHEA-COMP:11605"/>
        <dbReference type="ChEBI" id="CHEBI:15377"/>
        <dbReference type="ChEBI" id="CHEBI:30013"/>
        <dbReference type="ChEBI" id="CHEBI:43474"/>
        <dbReference type="ChEBI" id="CHEBI:61977"/>
        <dbReference type="EC" id="3.1.3.16"/>
    </reaction>
</comment>
<evidence type="ECO:0000313" key="3">
    <source>
        <dbReference type="Proteomes" id="UP000008983"/>
    </source>
</evidence>
<dbReference type="PANTHER" id="PTHR12320:SF1">
    <property type="entry name" value="PROTEIN PHOSPHATASE PTC7 HOMOLOG"/>
    <property type="match status" value="1"/>
</dbReference>
<name>G0QQZ6_ICHMU</name>
<evidence type="ECO:0000256" key="1">
    <source>
        <dbReference type="RuleBase" id="RU366020"/>
    </source>
</evidence>
<dbReference type="GO" id="GO:0004722">
    <property type="term" value="F:protein serine/threonine phosphatase activity"/>
    <property type="evidence" value="ECO:0007669"/>
    <property type="project" value="UniProtKB-EC"/>
</dbReference>
<dbReference type="Gene3D" id="3.60.40.10">
    <property type="entry name" value="PPM-type phosphatase domain"/>
    <property type="match status" value="1"/>
</dbReference>
<comment type="similarity">
    <text evidence="1">Belongs to the PP2C family.</text>
</comment>
<keyword evidence="1 2" id="KW-0378">Hydrolase</keyword>
<dbReference type="STRING" id="857967.G0QQZ6"/>
<dbReference type="EC" id="3.1.3.16" evidence="1"/>
<dbReference type="SUPFAM" id="SSF81606">
    <property type="entry name" value="PP2C-like"/>
    <property type="match status" value="1"/>
</dbReference>
<dbReference type="AlphaFoldDB" id="G0QQZ6"/>
<dbReference type="PANTHER" id="PTHR12320">
    <property type="entry name" value="PROTEIN PHOSPHATASE 2C"/>
    <property type="match status" value="1"/>
</dbReference>
<comment type="cofactor">
    <cofactor evidence="1">
        <name>Mn(2+)</name>
        <dbReference type="ChEBI" id="CHEBI:29035"/>
    </cofactor>
</comment>
<dbReference type="OrthoDB" id="60843at2759"/>
<dbReference type="EMBL" id="GL983699">
    <property type="protein sequence ID" value="EGR32361.1"/>
    <property type="molecule type" value="Genomic_DNA"/>
</dbReference>
<dbReference type="InterPro" id="IPR036457">
    <property type="entry name" value="PPM-type-like_dom_sf"/>
</dbReference>
<sequence>MIRLQRQAKSFLRIQELAQQINKQSFSKSLNPEQQINQFISQHFNIPHPEKVHKGGEDAYFCNSQLCCVADGVGGWAEYGIDPGLYSKELVKDNDLIVQGTDGIFDNINEEQILGCIKPFWENNEIINDIKMLAEIIAKYAFRLSLDPAYNSPFAKRAMENKLRFKGGKSDDITVVVAQIRINNNKNN</sequence>
<keyword evidence="3" id="KW-1185">Reference proteome</keyword>
<dbReference type="InterPro" id="IPR039123">
    <property type="entry name" value="PPTC7"/>
</dbReference>
<comment type="cofactor">
    <cofactor evidence="1">
        <name>Mg(2+)</name>
        <dbReference type="ChEBI" id="CHEBI:18420"/>
    </cofactor>
</comment>
<comment type="catalytic activity">
    <reaction evidence="1">
        <text>O-phospho-L-seryl-[protein] + H2O = L-seryl-[protein] + phosphate</text>
        <dbReference type="Rhea" id="RHEA:20629"/>
        <dbReference type="Rhea" id="RHEA-COMP:9863"/>
        <dbReference type="Rhea" id="RHEA-COMP:11604"/>
        <dbReference type="ChEBI" id="CHEBI:15377"/>
        <dbReference type="ChEBI" id="CHEBI:29999"/>
        <dbReference type="ChEBI" id="CHEBI:43474"/>
        <dbReference type="ChEBI" id="CHEBI:83421"/>
        <dbReference type="EC" id="3.1.3.16"/>
    </reaction>
</comment>
<evidence type="ECO:0000313" key="2">
    <source>
        <dbReference type="EMBL" id="EGR32361.1"/>
    </source>
</evidence>
<keyword evidence="1" id="KW-0479">Metal-binding</keyword>
<dbReference type="GeneID" id="14908519"/>
<dbReference type="Proteomes" id="UP000008983">
    <property type="component" value="Unassembled WGS sequence"/>
</dbReference>
<dbReference type="eggNOG" id="KOG1379">
    <property type="taxonomic scope" value="Eukaryota"/>
</dbReference>
<protein>
    <recommendedName>
        <fullName evidence="1">Protein phosphatase</fullName>
        <ecNumber evidence="1">3.1.3.16</ecNumber>
    </recommendedName>
</protein>